<dbReference type="Proteomes" id="UP000184330">
    <property type="component" value="Unassembled WGS sequence"/>
</dbReference>
<dbReference type="PANTHER" id="PTHR39601">
    <property type="entry name" value="CHORIOGENIN HMINOR"/>
    <property type="match status" value="1"/>
</dbReference>
<feature type="region of interest" description="Disordered" evidence="1">
    <location>
        <begin position="876"/>
        <end position="942"/>
    </location>
</feature>
<feature type="compositionally biased region" description="Polar residues" evidence="1">
    <location>
        <begin position="882"/>
        <end position="893"/>
    </location>
</feature>
<feature type="compositionally biased region" description="Polar residues" evidence="1">
    <location>
        <begin position="853"/>
        <end position="863"/>
    </location>
</feature>
<feature type="compositionally biased region" description="Polar residues" evidence="1">
    <location>
        <begin position="1334"/>
        <end position="1354"/>
    </location>
</feature>
<feature type="compositionally biased region" description="Pro residues" evidence="1">
    <location>
        <begin position="1271"/>
        <end position="1281"/>
    </location>
</feature>
<feature type="compositionally biased region" description="Basic and acidic residues" evidence="1">
    <location>
        <begin position="1356"/>
        <end position="1365"/>
    </location>
</feature>
<feature type="compositionally biased region" description="Basic and acidic residues" evidence="1">
    <location>
        <begin position="1055"/>
        <end position="1074"/>
    </location>
</feature>
<dbReference type="EMBL" id="FJOG01000038">
    <property type="protein sequence ID" value="CZR66603.1"/>
    <property type="molecule type" value="Genomic_DNA"/>
</dbReference>
<feature type="region of interest" description="Disordered" evidence="1">
    <location>
        <begin position="178"/>
        <end position="197"/>
    </location>
</feature>
<feature type="compositionally biased region" description="Basic and acidic residues" evidence="1">
    <location>
        <begin position="930"/>
        <end position="940"/>
    </location>
</feature>
<dbReference type="InterPro" id="IPR058317">
    <property type="entry name" value="DUF8004"/>
</dbReference>
<gene>
    <name evidence="3" type="ORF">PAC_16504</name>
</gene>
<feature type="compositionally biased region" description="Basic and acidic residues" evidence="1">
    <location>
        <begin position="772"/>
        <end position="781"/>
    </location>
</feature>
<accession>A0A1L7XNJ7</accession>
<feature type="compositionally biased region" description="Polar residues" evidence="1">
    <location>
        <begin position="1159"/>
        <end position="1174"/>
    </location>
</feature>
<feature type="compositionally biased region" description="Polar residues" evidence="1">
    <location>
        <begin position="784"/>
        <end position="798"/>
    </location>
</feature>
<feature type="domain" description="DUF8004" evidence="2">
    <location>
        <begin position="371"/>
        <end position="463"/>
    </location>
</feature>
<dbReference type="STRING" id="576137.A0A1L7XNJ7"/>
<feature type="region of interest" description="Disordered" evidence="1">
    <location>
        <begin position="766"/>
        <end position="798"/>
    </location>
</feature>
<feature type="compositionally biased region" description="Pro residues" evidence="1">
    <location>
        <begin position="184"/>
        <end position="197"/>
    </location>
</feature>
<feature type="compositionally biased region" description="Low complexity" evidence="1">
    <location>
        <begin position="1255"/>
        <end position="1266"/>
    </location>
</feature>
<feature type="compositionally biased region" description="Basic residues" evidence="1">
    <location>
        <begin position="1"/>
        <end position="11"/>
    </location>
</feature>
<dbReference type="OrthoDB" id="5302380at2759"/>
<feature type="compositionally biased region" description="Basic and acidic residues" evidence="1">
    <location>
        <begin position="895"/>
        <end position="906"/>
    </location>
</feature>
<evidence type="ECO:0000313" key="4">
    <source>
        <dbReference type="Proteomes" id="UP000184330"/>
    </source>
</evidence>
<sequence length="1393" mass="159655">MSGRSAKVRNTNKKDAIAHLKAQGGLPVRTELQRRQEANEFDIHARQLAGGSLLSRESFLPLQPTARYPASHVAPSPSNFREPSIDSIEFLVQQARMVRRPETSNIESTIEKSAIRVALDSQSDQIRNTLTGLFAGKKKAKDEQGLFIRPPMNKAQRELQAELEAAEAAMAIRPAVSLRSEPASGPPTTPLPPTPPKVPELQQWIPRERHSNIWKEGTFDSEMWKKDGDILVFLQCENMDTKKPKGRPSFCLHEKVLRECKSLVLISLIDEHRRNRESVAKPPATSEYFHTPENYPAAQEEPKTNIESYICLPPDGCSTDAEKVAFNWGTRNALSLLYKGSLIGMTAYETLDMSQRRLNDFFGEPEPGNKIIIDYCVDTKFFDPRYDLGKAASLLAFAEGDDIHWEKGYLDGFVHCCGMYNYLQHVPEFKFVKPATKALLQRYDLDLQHRIQQAERRLATFDFDDMWILREGDSRMGLEAFERTRAFFVGFYTHKYGVWPTPKADKDSKTWLSRSQVRDMQADFNSLYDYYVDRSVWFEEQATQFTDMAPCWRMIRVNDRDFYPNVDGIRMFEMLRRFDSSNSYHPIPAPFPVLPQSIPVTEVSSTPTTEKPEKSEKKSGGLFKKKKKSKEDETPTEKKIVDPLKENEFRLIYSPANNLLVLKDQWKGSPMVDSFEQFEQGDKVGEVDPYVVRRARWIMIYGVLQVLAQISNDTPNLAWEGQDKVKYFLNPKLQGCPPWSTESFPEAHRSMSHVYKVWKTWSTEEEPAEDAIPARDSELPYRENFSSPPSVSGASNDDGNLWMVASPTLTNNSHSGYGYPHKQVHLVEPLARSPPNPPSRTDIRKDDILSRFPSPSINGSQPALQPRLDSRQEEFYDDFPTPTANGSRGNQQPRVEIRQDSHRDFSDPSQTRIDPQSPQNLLDSRAGSRTRMETLKEGKVTRPTLTLDLPEIPPWRPKQVQQLEQLPAQTEAYAHKPLPTLQPKAQQQYQEVQQYEEKQQYEEPSSPSIVYYDEEPSSPDDLVGYGQAPPPHKPKPRIVKQGTGPFVGPRLISARRKELMAEKERQERLEKERQQQQTQAQAAYHQEQPPQPQYSQQEQRTATPEWRRVNAETPEYARQHLVPENANSRTVTPHSQSQPLRQQRPMSPEEQYGPPLPAYQQNKRVGTPQHQQRPMSPEVGPPQAPYQQNQQFGTPQRQQRPQSPEEHAYGPPQPAYQQSQYAGTPQRQQRPQSPEEHVYNPPQPAYQQNRHVGTPQRQQRPQSPEEQVYHPPQPAYQPNPLPLRTTTPQGQPQAHYTQNFSYVAPQPAYVQQQRVATPPNQVRPLEEVFLSPQPLFSQGRTATPERSQYDSPQTVRRRENFDQSVRHQGSQKFPPPAAPLTFNDWDNPSTELP</sequence>
<feature type="compositionally biased region" description="Polar residues" evidence="1">
    <location>
        <begin position="1125"/>
        <end position="1145"/>
    </location>
</feature>
<dbReference type="PANTHER" id="PTHR39601:SF2">
    <property type="entry name" value="CHORIOGENIN HMINOR"/>
    <property type="match status" value="1"/>
</dbReference>
<protein>
    <recommendedName>
        <fullName evidence="2">DUF8004 domain-containing protein</fullName>
    </recommendedName>
</protein>
<proteinExistence type="predicted"/>
<feature type="compositionally biased region" description="Polar residues" evidence="1">
    <location>
        <begin position="1384"/>
        <end position="1393"/>
    </location>
</feature>
<feature type="region of interest" description="Disordered" evidence="1">
    <location>
        <begin position="1"/>
        <end position="22"/>
    </location>
</feature>
<feature type="compositionally biased region" description="Low complexity" evidence="1">
    <location>
        <begin position="1075"/>
        <end position="1099"/>
    </location>
</feature>
<feature type="region of interest" description="Disordered" evidence="1">
    <location>
        <begin position="1312"/>
        <end position="1393"/>
    </location>
</feature>
<feature type="region of interest" description="Disordered" evidence="1">
    <location>
        <begin position="602"/>
        <end position="639"/>
    </location>
</feature>
<feature type="compositionally biased region" description="Basic and acidic residues" evidence="1">
    <location>
        <begin position="1105"/>
        <end position="1118"/>
    </location>
</feature>
<reference evidence="3 4" key="1">
    <citation type="submission" date="2016-03" db="EMBL/GenBank/DDBJ databases">
        <authorList>
            <person name="Ploux O."/>
        </authorList>
    </citation>
    <scope>NUCLEOTIDE SEQUENCE [LARGE SCALE GENOMIC DNA]</scope>
    <source>
        <strain evidence="3 4">UAMH 11012</strain>
    </source>
</reference>
<organism evidence="3 4">
    <name type="scientific">Phialocephala subalpina</name>
    <dbReference type="NCBI Taxonomy" id="576137"/>
    <lineage>
        <taxon>Eukaryota</taxon>
        <taxon>Fungi</taxon>
        <taxon>Dikarya</taxon>
        <taxon>Ascomycota</taxon>
        <taxon>Pezizomycotina</taxon>
        <taxon>Leotiomycetes</taxon>
        <taxon>Helotiales</taxon>
        <taxon>Mollisiaceae</taxon>
        <taxon>Phialocephala</taxon>
        <taxon>Phialocephala fortinii species complex</taxon>
    </lineage>
</organism>
<feature type="compositionally biased region" description="Polar residues" evidence="1">
    <location>
        <begin position="907"/>
        <end position="922"/>
    </location>
</feature>
<feature type="region of interest" description="Disordered" evidence="1">
    <location>
        <begin position="968"/>
        <end position="1300"/>
    </location>
</feature>
<dbReference type="Pfam" id="PF26013">
    <property type="entry name" value="DUF8004"/>
    <property type="match status" value="1"/>
</dbReference>
<feature type="compositionally biased region" description="Basic and acidic residues" evidence="1">
    <location>
        <begin position="610"/>
        <end position="619"/>
    </location>
</feature>
<feature type="region of interest" description="Disordered" evidence="1">
    <location>
        <begin position="829"/>
        <end position="864"/>
    </location>
</feature>
<keyword evidence="4" id="KW-1185">Reference proteome</keyword>
<feature type="compositionally biased region" description="Polar residues" evidence="1">
    <location>
        <begin position="1284"/>
        <end position="1300"/>
    </location>
</feature>
<evidence type="ECO:0000256" key="1">
    <source>
        <dbReference type="SAM" id="MobiDB-lite"/>
    </source>
</evidence>
<feature type="compositionally biased region" description="Low complexity" evidence="1">
    <location>
        <begin position="1215"/>
        <end position="1232"/>
    </location>
</feature>
<feature type="compositionally biased region" description="Basic and acidic residues" evidence="1">
    <location>
        <begin position="629"/>
        <end position="639"/>
    </location>
</feature>
<evidence type="ECO:0000259" key="2">
    <source>
        <dbReference type="Pfam" id="PF26013"/>
    </source>
</evidence>
<evidence type="ECO:0000313" key="3">
    <source>
        <dbReference type="EMBL" id="CZR66603.1"/>
    </source>
</evidence>
<name>A0A1L7XNJ7_9HELO</name>
<feature type="compositionally biased region" description="Polar residues" evidence="1">
    <location>
        <begin position="1185"/>
        <end position="1194"/>
    </location>
</feature>